<dbReference type="AlphaFoldDB" id="A0A975BTJ8"/>
<protein>
    <submittedName>
        <fullName evidence="1">Uncharacterized protein</fullName>
    </submittedName>
</protein>
<dbReference type="InterPro" id="IPR049537">
    <property type="entry name" value="RelB-like"/>
</dbReference>
<sequence>MAVQIPIADFERFEELIENYGLPRLVDKTRTEERLTGKSVLK</sequence>
<accession>A0A975BTJ8</accession>
<reference evidence="1" key="1">
    <citation type="journal article" date="2021" name="Microb. Physiol.">
        <title>Proteogenomic Insights into the Physiology of Marine, Sulfate-Reducing, Filamentous Desulfonema limicola and Desulfonema magnum.</title>
        <authorList>
            <person name="Schnaars V."/>
            <person name="Wohlbrand L."/>
            <person name="Scheve S."/>
            <person name="Hinrichs C."/>
            <person name="Reinhardt R."/>
            <person name="Rabus R."/>
        </authorList>
    </citation>
    <scope>NUCLEOTIDE SEQUENCE</scope>
    <source>
        <strain evidence="1">4be13</strain>
    </source>
</reference>
<evidence type="ECO:0000313" key="2">
    <source>
        <dbReference type="Proteomes" id="UP000663722"/>
    </source>
</evidence>
<dbReference type="KEGG" id="dmm:dnm_072530"/>
<proteinExistence type="predicted"/>
<gene>
    <name evidence="1" type="ORF">dnm_072530</name>
</gene>
<dbReference type="EMBL" id="CP061800">
    <property type="protein sequence ID" value="QTA91188.1"/>
    <property type="molecule type" value="Genomic_DNA"/>
</dbReference>
<name>A0A975BTJ8_9BACT</name>
<organism evidence="1 2">
    <name type="scientific">Desulfonema magnum</name>
    <dbReference type="NCBI Taxonomy" id="45655"/>
    <lineage>
        <taxon>Bacteria</taxon>
        <taxon>Pseudomonadati</taxon>
        <taxon>Thermodesulfobacteriota</taxon>
        <taxon>Desulfobacteria</taxon>
        <taxon>Desulfobacterales</taxon>
        <taxon>Desulfococcaceae</taxon>
        <taxon>Desulfonema</taxon>
    </lineage>
</organism>
<keyword evidence="2" id="KW-1185">Reference proteome</keyword>
<dbReference type="RefSeq" id="WP_207679068.1">
    <property type="nucleotide sequence ID" value="NZ_CP061800.1"/>
</dbReference>
<dbReference type="Proteomes" id="UP000663722">
    <property type="component" value="Chromosome"/>
</dbReference>
<evidence type="ECO:0000313" key="1">
    <source>
        <dbReference type="EMBL" id="QTA91188.1"/>
    </source>
</evidence>
<dbReference type="Pfam" id="PF18506">
    <property type="entry name" value="RelB-like"/>
    <property type="match status" value="1"/>
</dbReference>